<organism evidence="2 3">
    <name type="scientific">Mauremys mutica</name>
    <name type="common">yellowpond turtle</name>
    <dbReference type="NCBI Taxonomy" id="74926"/>
    <lineage>
        <taxon>Eukaryota</taxon>
        <taxon>Metazoa</taxon>
        <taxon>Chordata</taxon>
        <taxon>Craniata</taxon>
        <taxon>Vertebrata</taxon>
        <taxon>Euteleostomi</taxon>
        <taxon>Archelosauria</taxon>
        <taxon>Testudinata</taxon>
        <taxon>Testudines</taxon>
        <taxon>Cryptodira</taxon>
        <taxon>Durocryptodira</taxon>
        <taxon>Testudinoidea</taxon>
        <taxon>Geoemydidae</taxon>
        <taxon>Geoemydinae</taxon>
        <taxon>Mauremys</taxon>
    </lineage>
</organism>
<dbReference type="GO" id="GO:0061629">
    <property type="term" value="F:RNA polymerase II-specific DNA-binding transcription factor binding"/>
    <property type="evidence" value="ECO:0007669"/>
    <property type="project" value="InterPro"/>
</dbReference>
<proteinExistence type="predicted"/>
<gene>
    <name evidence="2" type="ORF">KIL84_011400</name>
</gene>
<sequence length="166" mass="18230">MDQIVPPGSMHEDDPLCINIPPSQQKESSCISAAPDMDMMTINMCKLKLRIVGSPIALQSIAILVKLLITGELEMFQKDGERKIQSRQQLPVGTTWGPFAGKMGLNNNTLKTKAPVPMVLTAGPKWLLDVTWQGVEDNKNNCIVYSKAQDVKTFGAKGSEFNPQCQ</sequence>
<dbReference type="InterPro" id="IPR039746">
    <property type="entry name" value="FOG"/>
</dbReference>
<evidence type="ECO:0000259" key="1">
    <source>
        <dbReference type="Pfam" id="PF21182"/>
    </source>
</evidence>
<dbReference type="AlphaFoldDB" id="A0A9D3XE60"/>
<reference evidence="2" key="1">
    <citation type="submission" date="2021-09" db="EMBL/GenBank/DDBJ databases">
        <title>The genome of Mauremys mutica provides insights into the evolution of semi-aquatic lifestyle.</title>
        <authorList>
            <person name="Gong S."/>
            <person name="Gao Y."/>
        </authorList>
    </citation>
    <scope>NUCLEOTIDE SEQUENCE</scope>
    <source>
        <strain evidence="2">MM-2020</strain>
        <tissue evidence="2">Muscle</tissue>
    </source>
</reference>
<dbReference type="GO" id="GO:0000122">
    <property type="term" value="P:negative regulation of transcription by RNA polymerase II"/>
    <property type="evidence" value="ECO:0007669"/>
    <property type="project" value="TreeGrafter"/>
</dbReference>
<dbReference type="Proteomes" id="UP000827986">
    <property type="component" value="Unassembled WGS sequence"/>
</dbReference>
<dbReference type="InterPro" id="IPR049361">
    <property type="entry name" value="ZFPM1/2_PR"/>
</dbReference>
<evidence type="ECO:0000313" key="3">
    <source>
        <dbReference type="Proteomes" id="UP000827986"/>
    </source>
</evidence>
<protein>
    <recommendedName>
        <fullName evidence="1">Zinc finger protein ZFPM1/2 PR domain-containing protein</fullName>
    </recommendedName>
</protein>
<feature type="domain" description="Zinc finger protein ZFPM1/2 PR" evidence="1">
    <location>
        <begin position="72"/>
        <end position="151"/>
    </location>
</feature>
<dbReference type="GO" id="GO:0005634">
    <property type="term" value="C:nucleus"/>
    <property type="evidence" value="ECO:0007669"/>
    <property type="project" value="TreeGrafter"/>
</dbReference>
<dbReference type="GO" id="GO:0045944">
    <property type="term" value="P:positive regulation of transcription by RNA polymerase II"/>
    <property type="evidence" value="ECO:0007669"/>
    <property type="project" value="TreeGrafter"/>
</dbReference>
<comment type="caution">
    <text evidence="2">The sequence shown here is derived from an EMBL/GenBank/DDBJ whole genome shotgun (WGS) entry which is preliminary data.</text>
</comment>
<accession>A0A9D3XE60</accession>
<dbReference type="GO" id="GO:0007507">
    <property type="term" value="P:heart development"/>
    <property type="evidence" value="ECO:0007669"/>
    <property type="project" value="TreeGrafter"/>
</dbReference>
<dbReference type="PANTHER" id="PTHR12958">
    <property type="entry name" value="FRIEND OF GATA2-RELATED"/>
    <property type="match status" value="1"/>
</dbReference>
<dbReference type="Pfam" id="PF21182">
    <property type="entry name" value="FOG1-like_PR"/>
    <property type="match status" value="1"/>
</dbReference>
<feature type="non-terminal residue" evidence="2">
    <location>
        <position position="1"/>
    </location>
</feature>
<name>A0A9D3XE60_9SAUR</name>
<dbReference type="PANTHER" id="PTHR12958:SF5">
    <property type="entry name" value="ZINC FINGER PROTEIN ZFPM2"/>
    <property type="match status" value="1"/>
</dbReference>
<dbReference type="EMBL" id="JAHDVG010000474">
    <property type="protein sequence ID" value="KAH1177698.1"/>
    <property type="molecule type" value="Genomic_DNA"/>
</dbReference>
<keyword evidence="3" id="KW-1185">Reference proteome</keyword>
<evidence type="ECO:0000313" key="2">
    <source>
        <dbReference type="EMBL" id="KAH1177698.1"/>
    </source>
</evidence>
<dbReference type="GO" id="GO:0030154">
    <property type="term" value="P:cell differentiation"/>
    <property type="evidence" value="ECO:0007669"/>
    <property type="project" value="TreeGrafter"/>
</dbReference>